<proteinExistence type="predicted"/>
<keyword evidence="1" id="KW-1133">Transmembrane helix</keyword>
<feature type="transmembrane region" description="Helical" evidence="1">
    <location>
        <begin position="106"/>
        <end position="125"/>
    </location>
</feature>
<dbReference type="OrthoDB" id="937665at2"/>
<evidence type="ECO:0000313" key="3">
    <source>
        <dbReference type="Proteomes" id="UP000198598"/>
    </source>
</evidence>
<feature type="transmembrane region" description="Helical" evidence="1">
    <location>
        <begin position="248"/>
        <end position="271"/>
    </location>
</feature>
<accession>A0A1I1QL39</accession>
<name>A0A1I1QL39_9BACT</name>
<evidence type="ECO:0000256" key="1">
    <source>
        <dbReference type="SAM" id="Phobius"/>
    </source>
</evidence>
<keyword evidence="1" id="KW-0812">Transmembrane</keyword>
<feature type="transmembrane region" description="Helical" evidence="1">
    <location>
        <begin position="188"/>
        <end position="211"/>
    </location>
</feature>
<organism evidence="2 3">
    <name type="scientific">Spirosoma endophyticum</name>
    <dbReference type="NCBI Taxonomy" id="662367"/>
    <lineage>
        <taxon>Bacteria</taxon>
        <taxon>Pseudomonadati</taxon>
        <taxon>Bacteroidota</taxon>
        <taxon>Cytophagia</taxon>
        <taxon>Cytophagales</taxon>
        <taxon>Cytophagaceae</taxon>
        <taxon>Spirosoma</taxon>
    </lineage>
</organism>
<dbReference type="AlphaFoldDB" id="A0A1I1QL39"/>
<feature type="transmembrane region" description="Helical" evidence="1">
    <location>
        <begin position="137"/>
        <end position="159"/>
    </location>
</feature>
<dbReference type="Proteomes" id="UP000198598">
    <property type="component" value="Unassembled WGS sequence"/>
</dbReference>
<dbReference type="EMBL" id="FOLQ01000004">
    <property type="protein sequence ID" value="SFD22717.1"/>
    <property type="molecule type" value="Genomic_DNA"/>
</dbReference>
<evidence type="ECO:0000313" key="2">
    <source>
        <dbReference type="EMBL" id="SFD22717.1"/>
    </source>
</evidence>
<keyword evidence="1" id="KW-0472">Membrane</keyword>
<protein>
    <submittedName>
        <fullName evidence="2">Uncharacterized protein</fullName>
    </submittedName>
</protein>
<gene>
    <name evidence="2" type="ORF">SAMN05216167_1044</name>
</gene>
<keyword evidence="3" id="KW-1185">Reference proteome</keyword>
<feature type="transmembrane region" description="Helical" evidence="1">
    <location>
        <begin position="33"/>
        <end position="53"/>
    </location>
</feature>
<feature type="transmembrane region" description="Helical" evidence="1">
    <location>
        <begin position="223"/>
        <end position="242"/>
    </location>
</feature>
<reference evidence="2 3" key="1">
    <citation type="submission" date="2016-10" db="EMBL/GenBank/DDBJ databases">
        <authorList>
            <person name="de Groot N.N."/>
        </authorList>
    </citation>
    <scope>NUCLEOTIDE SEQUENCE [LARGE SCALE GENOMIC DNA]</scope>
    <source>
        <strain evidence="2 3">DSM 26130</strain>
    </source>
</reference>
<feature type="transmembrane region" description="Helical" evidence="1">
    <location>
        <begin position="65"/>
        <end position="86"/>
    </location>
</feature>
<dbReference type="RefSeq" id="WP_093826321.1">
    <property type="nucleotide sequence ID" value="NZ_FOLQ01000004.1"/>
</dbReference>
<sequence>MTNRPALSRLYLTLVPFLAAAVALGLGHNKPQLYLPIWLAHAALMASAVWGMGKNCFTNPDPGQRQLGIIALLVIIPWIGFTVFAGMGPPPTSIPEWVNTAIEQQIRYALLIAGGILITVGLALLANKLRQSGEQHYWLLGVLALGIAQPLFIANMAYWGSFLGESFTNFSASSMAERPDWYLAMRALFSWISGAEVALLYLATAAFGLALQSARWFKPKVCRLYVFFSLVGALLSVLPSFSFEPLVIATYLVSIPAFPFIMPYLMALNLLNLANSIPNRSS</sequence>